<organism evidence="2">
    <name type="scientific">Ixodes ricinus</name>
    <name type="common">Common tick</name>
    <name type="synonym">Acarus ricinus</name>
    <dbReference type="NCBI Taxonomy" id="34613"/>
    <lineage>
        <taxon>Eukaryota</taxon>
        <taxon>Metazoa</taxon>
        <taxon>Ecdysozoa</taxon>
        <taxon>Arthropoda</taxon>
        <taxon>Chelicerata</taxon>
        <taxon>Arachnida</taxon>
        <taxon>Acari</taxon>
        <taxon>Parasitiformes</taxon>
        <taxon>Ixodida</taxon>
        <taxon>Ixodoidea</taxon>
        <taxon>Ixodidae</taxon>
        <taxon>Ixodinae</taxon>
        <taxon>Ixodes</taxon>
    </lineage>
</organism>
<dbReference type="EMBL" id="GBIH01001255">
    <property type="protein sequence ID" value="JAC93455.1"/>
    <property type="molecule type" value="mRNA"/>
</dbReference>
<evidence type="ECO:0000256" key="1">
    <source>
        <dbReference type="SAM" id="SignalP"/>
    </source>
</evidence>
<feature type="non-terminal residue" evidence="2">
    <location>
        <position position="1"/>
    </location>
</feature>
<reference evidence="2" key="1">
    <citation type="journal article" date="2015" name="PLoS Negl. Trop. Dis.">
        <title>Deep Sequencing Analysis of the Ixodes ricinus Haemocytome.</title>
        <authorList>
            <person name="Kotsyfakis M."/>
            <person name="Kopacek P."/>
            <person name="Franta Z."/>
            <person name="Pedra J.H."/>
            <person name="Ribeiro J.M."/>
        </authorList>
    </citation>
    <scope>NUCLEOTIDE SEQUENCE</scope>
</reference>
<evidence type="ECO:0000313" key="2">
    <source>
        <dbReference type="EMBL" id="JAC93455.1"/>
    </source>
</evidence>
<name>A0A090XD30_IXORI</name>
<feature type="chain" id="PRO_5001869108" evidence="1">
    <location>
        <begin position="21"/>
        <end position="91"/>
    </location>
</feature>
<feature type="signal peptide" evidence="1">
    <location>
        <begin position="1"/>
        <end position="20"/>
    </location>
</feature>
<keyword evidence="1" id="KW-0732">Signal</keyword>
<protein>
    <submittedName>
        <fullName evidence="2">Putative secreted protein</fullName>
    </submittedName>
</protein>
<dbReference type="AlphaFoldDB" id="A0A090XD30"/>
<accession>A0A090XD30</accession>
<proteinExistence type="evidence at transcript level"/>
<sequence length="91" mass="10221">GFSLFTGWLVFAYWGRLQIATNDKFVPQGEQAHATAHDRDELCDFTLSQRKEVAKGGRRRAKKSETAPGCKAHDIMPCPLSRFFITSASFL</sequence>